<name>A0A0K0E0F4_STRER</name>
<reference evidence="6" key="1">
    <citation type="submission" date="2015-08" db="UniProtKB">
        <authorList>
            <consortium name="WormBaseParasite"/>
        </authorList>
    </citation>
    <scope>IDENTIFICATION</scope>
</reference>
<dbReference type="InterPro" id="IPR001134">
    <property type="entry name" value="Netrin_domain"/>
</dbReference>
<dbReference type="SUPFAM" id="SSF50242">
    <property type="entry name" value="TIMP-like"/>
    <property type="match status" value="1"/>
</dbReference>
<sequence>MRDSAKNNYCRSEWVSRVNVSNILTMYINDTKHPFYHSNQIIYIVNHIEVFKAPSRFNGTLPPYIYTPFESAACGLDLLSQGHEYLLSGYFTSHNIAATTLCGQILSDLSSSRGIIQEWMEVGDLQKAALHNKGYEPCLTRKIEDEPTPKNTNITSTTTTNPVPAPKEVKQNTTEKVIKN</sequence>
<feature type="compositionally biased region" description="Low complexity" evidence="4">
    <location>
        <begin position="149"/>
        <end position="162"/>
    </location>
</feature>
<proteinExistence type="predicted"/>
<dbReference type="AlphaFoldDB" id="A0A0K0E0F4"/>
<evidence type="ECO:0000256" key="1">
    <source>
        <dbReference type="ARBA" id="ARBA00004613"/>
    </source>
</evidence>
<dbReference type="PANTHER" id="PTHR11844:SF25">
    <property type="entry name" value="NTR DOMAIN-CONTAINING PROTEIN"/>
    <property type="match status" value="1"/>
</dbReference>
<dbReference type="Gene3D" id="2.40.50.120">
    <property type="match status" value="1"/>
</dbReference>
<dbReference type="STRING" id="6248.A0A0K0E0F4"/>
<dbReference type="InterPro" id="IPR001820">
    <property type="entry name" value="TIMP"/>
</dbReference>
<protein>
    <submittedName>
        <fullName evidence="6">NTR domain-containing protein</fullName>
    </submittedName>
</protein>
<accession>A0A0K0E0F4</accession>
<dbReference type="Pfam" id="PF00965">
    <property type="entry name" value="TIMP"/>
    <property type="match status" value="1"/>
</dbReference>
<organism evidence="6">
    <name type="scientific">Strongyloides stercoralis</name>
    <name type="common">Threadworm</name>
    <dbReference type="NCBI Taxonomy" id="6248"/>
    <lineage>
        <taxon>Eukaryota</taxon>
        <taxon>Metazoa</taxon>
        <taxon>Ecdysozoa</taxon>
        <taxon>Nematoda</taxon>
        <taxon>Chromadorea</taxon>
        <taxon>Rhabditida</taxon>
        <taxon>Tylenchina</taxon>
        <taxon>Panagrolaimomorpha</taxon>
        <taxon>Strongyloidoidea</taxon>
        <taxon>Strongyloididae</taxon>
        <taxon>Strongyloides</taxon>
    </lineage>
</organism>
<comment type="subcellular location">
    <subcellularLocation>
        <location evidence="1">Secreted</location>
    </subcellularLocation>
</comment>
<evidence type="ECO:0000256" key="3">
    <source>
        <dbReference type="ARBA" id="ARBA00023157"/>
    </source>
</evidence>
<dbReference type="GO" id="GO:0002020">
    <property type="term" value="F:protease binding"/>
    <property type="evidence" value="ECO:0007669"/>
    <property type="project" value="TreeGrafter"/>
</dbReference>
<keyword evidence="2" id="KW-0964">Secreted</keyword>
<feature type="compositionally biased region" description="Polar residues" evidence="4">
    <location>
        <begin position="171"/>
        <end position="180"/>
    </location>
</feature>
<dbReference type="InterPro" id="IPR008993">
    <property type="entry name" value="TIMP-like_OB-fold"/>
</dbReference>
<feature type="domain" description="NTR" evidence="5">
    <location>
        <begin position="1"/>
        <end position="138"/>
    </location>
</feature>
<evidence type="ECO:0000259" key="5">
    <source>
        <dbReference type="PROSITE" id="PS50189"/>
    </source>
</evidence>
<keyword evidence="3" id="KW-1015">Disulfide bond</keyword>
<evidence type="ECO:0000256" key="4">
    <source>
        <dbReference type="SAM" id="MobiDB-lite"/>
    </source>
</evidence>
<dbReference type="GO" id="GO:0005615">
    <property type="term" value="C:extracellular space"/>
    <property type="evidence" value="ECO:0007669"/>
    <property type="project" value="TreeGrafter"/>
</dbReference>
<dbReference type="GO" id="GO:0051045">
    <property type="term" value="P:negative regulation of membrane protein ectodomain proteolysis"/>
    <property type="evidence" value="ECO:0007669"/>
    <property type="project" value="TreeGrafter"/>
</dbReference>
<dbReference type="PROSITE" id="PS50189">
    <property type="entry name" value="NTR"/>
    <property type="match status" value="1"/>
</dbReference>
<evidence type="ECO:0000256" key="2">
    <source>
        <dbReference type="ARBA" id="ARBA00022525"/>
    </source>
</evidence>
<feature type="region of interest" description="Disordered" evidence="4">
    <location>
        <begin position="143"/>
        <end position="180"/>
    </location>
</feature>
<dbReference type="GO" id="GO:0008191">
    <property type="term" value="F:metalloendopeptidase inhibitor activity"/>
    <property type="evidence" value="ECO:0007669"/>
    <property type="project" value="InterPro"/>
</dbReference>
<dbReference type="PANTHER" id="PTHR11844">
    <property type="entry name" value="METALLOPROTEASE INHIBITOR"/>
    <property type="match status" value="1"/>
</dbReference>
<evidence type="ECO:0000313" key="6">
    <source>
        <dbReference type="WBParaSite" id="SSTP_0000296800.1"/>
    </source>
</evidence>
<dbReference type="WBParaSite" id="SSTP_0000296800.1">
    <property type="protein sequence ID" value="SSTP_0000296800.1"/>
    <property type="gene ID" value="SSTP_0000296800"/>
</dbReference>
<dbReference type="GO" id="GO:0031012">
    <property type="term" value="C:extracellular matrix"/>
    <property type="evidence" value="ECO:0007669"/>
    <property type="project" value="TreeGrafter"/>
</dbReference>